<evidence type="ECO:0000313" key="3">
    <source>
        <dbReference type="EMBL" id="KAF9480462.1"/>
    </source>
</evidence>
<feature type="region of interest" description="Disordered" evidence="1">
    <location>
        <begin position="25"/>
        <end position="51"/>
    </location>
</feature>
<keyword evidence="2" id="KW-0732">Signal</keyword>
<accession>A0A9P5Z2X3</accession>
<evidence type="ECO:0000256" key="2">
    <source>
        <dbReference type="SAM" id="SignalP"/>
    </source>
</evidence>
<proteinExistence type="predicted"/>
<feature type="chain" id="PRO_5040329323" evidence="2">
    <location>
        <begin position="23"/>
        <end position="188"/>
    </location>
</feature>
<name>A0A9P5Z2X3_9AGAR</name>
<reference evidence="3" key="1">
    <citation type="submission" date="2020-11" db="EMBL/GenBank/DDBJ databases">
        <authorList>
            <consortium name="DOE Joint Genome Institute"/>
            <person name="Ahrendt S."/>
            <person name="Riley R."/>
            <person name="Andreopoulos W."/>
            <person name="Labutti K."/>
            <person name="Pangilinan J."/>
            <person name="Ruiz-Duenas F.J."/>
            <person name="Barrasa J.M."/>
            <person name="Sanchez-Garcia M."/>
            <person name="Camarero S."/>
            <person name="Miyauchi S."/>
            <person name="Serrano A."/>
            <person name="Linde D."/>
            <person name="Babiker R."/>
            <person name="Drula E."/>
            <person name="Ayuso-Fernandez I."/>
            <person name="Pacheco R."/>
            <person name="Padilla G."/>
            <person name="Ferreira P."/>
            <person name="Barriuso J."/>
            <person name="Kellner H."/>
            <person name="Castanera R."/>
            <person name="Alfaro M."/>
            <person name="Ramirez L."/>
            <person name="Pisabarro A.G."/>
            <person name="Kuo A."/>
            <person name="Tritt A."/>
            <person name="Lipzen A."/>
            <person name="He G."/>
            <person name="Yan M."/>
            <person name="Ng V."/>
            <person name="Cullen D."/>
            <person name="Martin F."/>
            <person name="Rosso M.-N."/>
            <person name="Henrissat B."/>
            <person name="Hibbett D."/>
            <person name="Martinez A.T."/>
            <person name="Grigoriev I.V."/>
        </authorList>
    </citation>
    <scope>NUCLEOTIDE SEQUENCE</scope>
    <source>
        <strain evidence="3">CIRM-BRFM 674</strain>
    </source>
</reference>
<keyword evidence="4" id="KW-1185">Reference proteome</keyword>
<feature type="signal peptide" evidence="2">
    <location>
        <begin position="1"/>
        <end position="22"/>
    </location>
</feature>
<organism evidence="3 4">
    <name type="scientific">Pholiota conissans</name>
    <dbReference type="NCBI Taxonomy" id="109636"/>
    <lineage>
        <taxon>Eukaryota</taxon>
        <taxon>Fungi</taxon>
        <taxon>Dikarya</taxon>
        <taxon>Basidiomycota</taxon>
        <taxon>Agaricomycotina</taxon>
        <taxon>Agaricomycetes</taxon>
        <taxon>Agaricomycetidae</taxon>
        <taxon>Agaricales</taxon>
        <taxon>Agaricineae</taxon>
        <taxon>Strophariaceae</taxon>
        <taxon>Pholiota</taxon>
    </lineage>
</organism>
<evidence type="ECO:0000256" key="1">
    <source>
        <dbReference type="SAM" id="MobiDB-lite"/>
    </source>
</evidence>
<protein>
    <submittedName>
        <fullName evidence="3">Uncharacterized protein</fullName>
    </submittedName>
</protein>
<dbReference type="AlphaFoldDB" id="A0A9P5Z2X3"/>
<gene>
    <name evidence="3" type="ORF">BDN70DRAFT_877603</name>
</gene>
<evidence type="ECO:0000313" key="4">
    <source>
        <dbReference type="Proteomes" id="UP000807469"/>
    </source>
</evidence>
<dbReference type="Proteomes" id="UP000807469">
    <property type="component" value="Unassembled WGS sequence"/>
</dbReference>
<sequence length="188" mass="18316">MPSTSLLTLILVVALSTLPAATIPLPLPDTDNQVNNAYSGTGGKASGGSVIHSTSTGGTGLTLLSLFSGNAGNGGDAKSGAATTGGAVNVTGDSTGTTNNVAGNAYTGAGGTANGGDVDGPNSALIEIGSNNAGNGGNASSGKATTGMLEPEISILYPDTAFSTAFSKSKPARMIRVRWDAAYMGNMD</sequence>
<dbReference type="EMBL" id="MU155194">
    <property type="protein sequence ID" value="KAF9480462.1"/>
    <property type="molecule type" value="Genomic_DNA"/>
</dbReference>
<comment type="caution">
    <text evidence="3">The sequence shown here is derived from an EMBL/GenBank/DDBJ whole genome shotgun (WGS) entry which is preliminary data.</text>
</comment>